<dbReference type="OrthoDB" id="10069439at2759"/>
<proteinExistence type="predicted"/>
<accession>A0A8J2JFV7</accession>
<protein>
    <submittedName>
        <fullName evidence="1">Uncharacterized protein</fullName>
    </submittedName>
</protein>
<comment type="caution">
    <text evidence="1">The sequence shown here is derived from an EMBL/GenBank/DDBJ whole genome shotgun (WGS) entry which is preliminary data.</text>
</comment>
<name>A0A8J2JFV7_9HEXA</name>
<dbReference type="Proteomes" id="UP000708208">
    <property type="component" value="Unassembled WGS sequence"/>
</dbReference>
<organism evidence="1 2">
    <name type="scientific">Allacma fusca</name>
    <dbReference type="NCBI Taxonomy" id="39272"/>
    <lineage>
        <taxon>Eukaryota</taxon>
        <taxon>Metazoa</taxon>
        <taxon>Ecdysozoa</taxon>
        <taxon>Arthropoda</taxon>
        <taxon>Hexapoda</taxon>
        <taxon>Collembola</taxon>
        <taxon>Symphypleona</taxon>
        <taxon>Sminthuridae</taxon>
        <taxon>Allacma</taxon>
    </lineage>
</organism>
<evidence type="ECO:0000313" key="2">
    <source>
        <dbReference type="Proteomes" id="UP000708208"/>
    </source>
</evidence>
<gene>
    <name evidence="1" type="ORF">AFUS01_LOCUS159</name>
</gene>
<sequence>MKIIDELIDSNEELTIDDKDHLKLLFSGFSKIFSKRPGTLVNHKINTGDAKPVVCKSRPMSPAERKIFQNAVDELIELVIFPPKNDDGTMGLLKRIEIKQTFDGLGATSGLRLYRLAS</sequence>
<dbReference type="EMBL" id="CAJVCH010000550">
    <property type="protein sequence ID" value="CAG7632794.1"/>
    <property type="molecule type" value="Genomic_DNA"/>
</dbReference>
<reference evidence="1" key="1">
    <citation type="submission" date="2021-06" db="EMBL/GenBank/DDBJ databases">
        <authorList>
            <person name="Hodson N. C."/>
            <person name="Mongue J. A."/>
            <person name="Jaron S. K."/>
        </authorList>
    </citation>
    <scope>NUCLEOTIDE SEQUENCE</scope>
</reference>
<keyword evidence="2" id="KW-1185">Reference proteome</keyword>
<evidence type="ECO:0000313" key="1">
    <source>
        <dbReference type="EMBL" id="CAG7632794.1"/>
    </source>
</evidence>
<dbReference type="AlphaFoldDB" id="A0A8J2JFV7"/>